<evidence type="ECO:0000313" key="2">
    <source>
        <dbReference type="EMBL" id="MBB5225211.1"/>
    </source>
</evidence>
<comment type="caution">
    <text evidence="2">The sequence shown here is derived from an EMBL/GenBank/DDBJ whole genome shotgun (WGS) entry which is preliminary data.</text>
</comment>
<protein>
    <recommendedName>
        <fullName evidence="1">DUF4427 domain-containing protein</fullName>
    </recommendedName>
</protein>
<keyword evidence="3" id="KW-1185">Reference proteome</keyword>
<sequence length="425" mass="49857">MNNNERYDLNDRLIHFFRPLDAEDPSFPGLPEYLGFNNEDVGDCKYSALFLLRCCIRNDKLWATWSYRGKARSVYGPNPAVCFTEMPFAAFVEAARSRAKKSEKISIYGLSFKKSELFTMGARHVIYGLSNPSAVYPDSNNGGARIFEERYLPSSEQFRYITYNPCISRPVDWTHEREWRLPYRGDLSKYENQISEFGIVESSNDVPGFYLSKEDCNDIGIIIDKKKDVNKILYDILCLIYRGTISENKYQFIICAEKIKNTKKYRDYYQEKKLIKKSLIPIEDYLKKNTKLAFSTKEQIEHYFSIVFEKIISTGNDYTYENGRCWIWFYNVFDKRVLAMLNEGLLIINNENKILFELEPLDSSLPLQMQEEMIQNLSDIIKKKLKIQCGYYSVRDSKDCNDVPYYCSQDLGNLEDLYYNKSNDC</sequence>
<dbReference type="Proteomes" id="UP000518887">
    <property type="component" value="Unassembled WGS sequence"/>
</dbReference>
<name>A0A7W8LL96_9SPIR</name>
<accession>A0A7W8LL96</accession>
<evidence type="ECO:0000259" key="1">
    <source>
        <dbReference type="Pfam" id="PF14468"/>
    </source>
</evidence>
<feature type="domain" description="DUF4427" evidence="1">
    <location>
        <begin position="298"/>
        <end position="413"/>
    </location>
</feature>
<dbReference type="Pfam" id="PF14468">
    <property type="entry name" value="DUF4427"/>
    <property type="match status" value="1"/>
</dbReference>
<evidence type="ECO:0000313" key="3">
    <source>
        <dbReference type="Proteomes" id="UP000518887"/>
    </source>
</evidence>
<dbReference type="InterPro" id="IPR025216">
    <property type="entry name" value="DUF4427"/>
</dbReference>
<dbReference type="AlphaFoldDB" id="A0A7W8LL96"/>
<proteinExistence type="predicted"/>
<organism evidence="2 3">
    <name type="scientific">Treponema ruminis</name>
    <dbReference type="NCBI Taxonomy" id="744515"/>
    <lineage>
        <taxon>Bacteria</taxon>
        <taxon>Pseudomonadati</taxon>
        <taxon>Spirochaetota</taxon>
        <taxon>Spirochaetia</taxon>
        <taxon>Spirochaetales</taxon>
        <taxon>Treponemataceae</taxon>
        <taxon>Treponema</taxon>
    </lineage>
</organism>
<gene>
    <name evidence="2" type="ORF">HNP76_000555</name>
</gene>
<reference evidence="2 3" key="1">
    <citation type="submission" date="2020-08" db="EMBL/GenBank/DDBJ databases">
        <title>Genomic Encyclopedia of Type Strains, Phase IV (KMG-IV): sequencing the most valuable type-strain genomes for metagenomic binning, comparative biology and taxonomic classification.</title>
        <authorList>
            <person name="Goeker M."/>
        </authorList>
    </citation>
    <scope>NUCLEOTIDE SEQUENCE [LARGE SCALE GENOMIC DNA]</scope>
    <source>
        <strain evidence="2 3">DSM 103462</strain>
    </source>
</reference>
<dbReference type="EMBL" id="JACHFQ010000002">
    <property type="protein sequence ID" value="MBB5225211.1"/>
    <property type="molecule type" value="Genomic_DNA"/>
</dbReference>